<sequence length="234" mass="26385">MGNSPSNLTTRKNRLKINEEYDQNLDRMERGEPLSDDAERGEPLHNDTESSSLIYYDTNAAALPPRPVFRTQSSHKNLSELSNYSISKEKQLPIDNRPIPPTQTPPSPGSPAPLIIKPPRNPDADDNNYVNLIGYEAAVFPSPDKLPPGTSHLEYANELNRQLLDPEIKKQLEFAHIEKFKSMPPVTRGLFGGKSRKGRTKKSKTKKGKTKKGRTKKNKTKKSKTKKSKRSRKN</sequence>
<proteinExistence type="predicted"/>
<evidence type="ECO:0000256" key="1">
    <source>
        <dbReference type="SAM" id="MobiDB-lite"/>
    </source>
</evidence>
<protein>
    <submittedName>
        <fullName evidence="2">Uncharacterized protein</fullName>
    </submittedName>
</protein>
<dbReference type="EMBL" id="MN740028">
    <property type="protein sequence ID" value="QHT84845.1"/>
    <property type="molecule type" value="Genomic_DNA"/>
</dbReference>
<feature type="compositionally biased region" description="Polar residues" evidence="1">
    <location>
        <begin position="1"/>
        <end position="10"/>
    </location>
</feature>
<accession>A0A6C0HXJ4</accession>
<dbReference type="AlphaFoldDB" id="A0A6C0HXJ4"/>
<name>A0A6C0HXJ4_9ZZZZ</name>
<feature type="compositionally biased region" description="Pro residues" evidence="1">
    <location>
        <begin position="98"/>
        <end position="111"/>
    </location>
</feature>
<feature type="region of interest" description="Disordered" evidence="1">
    <location>
        <begin position="181"/>
        <end position="234"/>
    </location>
</feature>
<feature type="region of interest" description="Disordered" evidence="1">
    <location>
        <begin position="1"/>
        <end position="51"/>
    </location>
</feature>
<organism evidence="2">
    <name type="scientific">viral metagenome</name>
    <dbReference type="NCBI Taxonomy" id="1070528"/>
    <lineage>
        <taxon>unclassified sequences</taxon>
        <taxon>metagenomes</taxon>
        <taxon>organismal metagenomes</taxon>
    </lineage>
</organism>
<feature type="compositionally biased region" description="Basic residues" evidence="1">
    <location>
        <begin position="194"/>
        <end position="234"/>
    </location>
</feature>
<feature type="compositionally biased region" description="Basic and acidic residues" evidence="1">
    <location>
        <begin position="16"/>
        <end position="48"/>
    </location>
</feature>
<evidence type="ECO:0000313" key="2">
    <source>
        <dbReference type="EMBL" id="QHT84845.1"/>
    </source>
</evidence>
<feature type="region of interest" description="Disordered" evidence="1">
    <location>
        <begin position="92"/>
        <end position="127"/>
    </location>
</feature>
<reference evidence="2" key="1">
    <citation type="journal article" date="2020" name="Nature">
        <title>Giant virus diversity and host interactions through global metagenomics.</title>
        <authorList>
            <person name="Schulz F."/>
            <person name="Roux S."/>
            <person name="Paez-Espino D."/>
            <person name="Jungbluth S."/>
            <person name="Walsh D.A."/>
            <person name="Denef V.J."/>
            <person name="McMahon K.D."/>
            <person name="Konstantinidis K.T."/>
            <person name="Eloe-Fadrosh E.A."/>
            <person name="Kyrpides N.C."/>
            <person name="Woyke T."/>
        </authorList>
    </citation>
    <scope>NUCLEOTIDE SEQUENCE</scope>
    <source>
        <strain evidence="2">GVMAG-M-3300023184-178</strain>
    </source>
</reference>